<dbReference type="SMART" id="SM00089">
    <property type="entry name" value="PKD"/>
    <property type="match status" value="4"/>
</dbReference>
<dbReference type="STRING" id="1302690.BUE76_18965"/>
<feature type="signal peptide" evidence="2">
    <location>
        <begin position="1"/>
        <end position="21"/>
    </location>
</feature>
<dbReference type="Proteomes" id="UP000184368">
    <property type="component" value="Unassembled WGS sequence"/>
</dbReference>
<accession>A0A1M5FKT6</accession>
<feature type="compositionally biased region" description="Basic and acidic residues" evidence="1">
    <location>
        <begin position="81"/>
        <end position="93"/>
    </location>
</feature>
<dbReference type="PROSITE" id="PS50093">
    <property type="entry name" value="PKD"/>
    <property type="match status" value="4"/>
</dbReference>
<feature type="domain" description="PKD" evidence="3">
    <location>
        <begin position="974"/>
        <end position="1029"/>
    </location>
</feature>
<reference evidence="4 5" key="1">
    <citation type="submission" date="2016-11" db="EMBL/GenBank/DDBJ databases">
        <authorList>
            <person name="Jaros S."/>
            <person name="Januszkiewicz K."/>
            <person name="Wedrychowicz H."/>
        </authorList>
    </citation>
    <scope>NUCLEOTIDE SEQUENCE [LARGE SCALE GENOMIC DNA]</scope>
    <source>
        <strain evidence="4 5">DSM 26897</strain>
    </source>
</reference>
<feature type="domain" description="PKD" evidence="3">
    <location>
        <begin position="888"/>
        <end position="928"/>
    </location>
</feature>
<proteinExistence type="predicted"/>
<gene>
    <name evidence="4" type="ORF">SAMN05444008_11449</name>
</gene>
<dbReference type="Pfam" id="PF00801">
    <property type="entry name" value="PKD"/>
    <property type="match status" value="1"/>
</dbReference>
<name>A0A1M5FKT6_9BACT</name>
<dbReference type="Gene3D" id="2.60.40.10">
    <property type="entry name" value="Immunoglobulins"/>
    <property type="match status" value="4"/>
</dbReference>
<dbReference type="Pfam" id="PF25778">
    <property type="entry name" value="DUF7948"/>
    <property type="match status" value="1"/>
</dbReference>
<protein>
    <submittedName>
        <fullName evidence="4">Gliding motility-associated C-terminal domain-containing protein</fullName>
    </submittedName>
</protein>
<dbReference type="InterPro" id="IPR022409">
    <property type="entry name" value="PKD/Chitinase_dom"/>
</dbReference>
<evidence type="ECO:0000313" key="5">
    <source>
        <dbReference type="Proteomes" id="UP000184368"/>
    </source>
</evidence>
<feature type="domain" description="PKD" evidence="3">
    <location>
        <begin position="1028"/>
        <end position="1113"/>
    </location>
</feature>
<sequence>MKPKRYIFSLLIACLSTLLTWGQYNEAVQFVENRGQWDPSVRFRAEVPAGEIYIHNNGFTVVQHNPQDWEEMASLVHGHNHGNDKDDPRREYPGGKPGAVKAGGLTLRSHAYRVAFAGASPVAALKADKAIKTFNNYILGNDPSKWAFDCKIYQGITIENLYPNIDIRYYSEKGRLKYDLIVKPGGDPSRIKMQYDGVEQLLLKNKELLIPTSVGTLKEMAPYTYQAGAAGRKEIANKYIVENKSVRFDIRNYDRAQPLVIDPTLIFCSLSGSTRDNWGFTATYGPDGSLYGGGIALEGGFPVSVGAFQQTYAGGSNPVPSDIAIIKLTPDGSQRAYATYIGGSGNDQPHSLIVDAQGNLVIAGRTNSVNYPTTGANFGAAQQYDIVVTKLNATGTGLVGSRRIGGRGDDGVNINASRDGANSLQRNYGDDGRSEVILDGAGNVYVASSSRSADMFTRNAGQTTLSGSQDAVILKMTPDLGDVLFCTLFGGTGDDAAYVLSINPMDGNIYVAGGTGSNNLPGNTSGSIYPGSQGNIDGYVAIFTPGGNLLRTTYAGTSGIDQIYGIQFDRFGFPYIMGQTTGNWPIINATYNNAGAKQFIAKLQPDLSAYVYSTVFGKAAAEPSISPTAFLVDRCENVYVSGWGGSLGRNSYPNSGTGGLPITGDAIQPTTDGADFYFFVLRKNATAQLFGSYFGQSGGGADHVDGGTSRFDRNGVIYQAMCANCLQLGSVPFPTTPGAWAETNPSKGCNLGMIKFEMNFSGVGSGVKAGLTGTSNSIVGCVPFTVNFLDTVRNALSYEWQFGDGSPQVTTAIPTVAHTFNRVGTFQVMLVAIDSSTCNIRDTSFMTVRVAENQARIDFNPVKLEPCEAFRYRFDNLSIGLAGIPLGPNSFEWDFGDNTPRVKAGTEPLFHTYANAGTYTVRMFLVDSNFCNVGDSVVRTLRVAALVDAAFETPRAGCAPYTAVFNNTSAGGQSFQWSFGDGATSTESSPVHLYTVPGTYTVRLLVTDSATCNVLDTATTTITVAGVPTANFTTSPQPPTPNTPTTFSPSVSSDVVQYKWLFGDGDSLVTNVGGQVQHQYNSTGTFNACLIVFNAVGCSDTVCVPVETLVRIAADVPTAFTPTSGDVNSVVYVRGFGIAKMTFTIWSRWGVKVFETNDRNTGWDGKYKGTLLPTDVYAYTLNVEFFDGTKLSKKGDITLIR</sequence>
<dbReference type="OrthoDB" id="1652165at2"/>
<dbReference type="InterPro" id="IPR057708">
    <property type="entry name" value="DUF7948"/>
</dbReference>
<dbReference type="InterPro" id="IPR052918">
    <property type="entry name" value="Motility_Chemotaxis_Reg"/>
</dbReference>
<feature type="chain" id="PRO_5013110169" evidence="2">
    <location>
        <begin position="22"/>
        <end position="1201"/>
    </location>
</feature>
<evidence type="ECO:0000256" key="1">
    <source>
        <dbReference type="SAM" id="MobiDB-lite"/>
    </source>
</evidence>
<evidence type="ECO:0000313" key="4">
    <source>
        <dbReference type="EMBL" id="SHF92039.1"/>
    </source>
</evidence>
<dbReference type="InterPro" id="IPR010620">
    <property type="entry name" value="SBBP_repeat"/>
</dbReference>
<dbReference type="SUPFAM" id="SSF49299">
    <property type="entry name" value="PKD domain"/>
    <property type="match status" value="4"/>
</dbReference>
<dbReference type="AlphaFoldDB" id="A0A1M5FKT6"/>
<dbReference type="InterPro" id="IPR013783">
    <property type="entry name" value="Ig-like_fold"/>
</dbReference>
<keyword evidence="5" id="KW-1185">Reference proteome</keyword>
<dbReference type="InterPro" id="IPR000601">
    <property type="entry name" value="PKD_dom"/>
</dbReference>
<dbReference type="Pfam" id="PF06739">
    <property type="entry name" value="SBBP"/>
    <property type="match status" value="1"/>
</dbReference>
<feature type="domain" description="PKD" evidence="3">
    <location>
        <begin position="794"/>
        <end position="855"/>
    </location>
</feature>
<dbReference type="NCBIfam" id="TIGR04131">
    <property type="entry name" value="Bac_Flav_CTERM"/>
    <property type="match status" value="1"/>
</dbReference>
<feature type="region of interest" description="Disordered" evidence="1">
    <location>
        <begin position="77"/>
        <end position="97"/>
    </location>
</feature>
<dbReference type="InterPro" id="IPR026341">
    <property type="entry name" value="T9SS_type_B"/>
</dbReference>
<evidence type="ECO:0000256" key="2">
    <source>
        <dbReference type="SAM" id="SignalP"/>
    </source>
</evidence>
<organism evidence="4 5">
    <name type="scientific">Cnuella takakiae</name>
    <dbReference type="NCBI Taxonomy" id="1302690"/>
    <lineage>
        <taxon>Bacteria</taxon>
        <taxon>Pseudomonadati</taxon>
        <taxon>Bacteroidota</taxon>
        <taxon>Chitinophagia</taxon>
        <taxon>Chitinophagales</taxon>
        <taxon>Chitinophagaceae</taxon>
        <taxon>Cnuella</taxon>
    </lineage>
</organism>
<dbReference type="Pfam" id="PF13585">
    <property type="entry name" value="CHU_C"/>
    <property type="match status" value="1"/>
</dbReference>
<evidence type="ECO:0000259" key="3">
    <source>
        <dbReference type="PROSITE" id="PS50093"/>
    </source>
</evidence>
<dbReference type="PANTHER" id="PTHR35580">
    <property type="entry name" value="CELL SURFACE GLYCOPROTEIN (S-LAYER PROTEIN)-LIKE PROTEIN"/>
    <property type="match status" value="1"/>
</dbReference>
<dbReference type="PANTHER" id="PTHR35580:SF1">
    <property type="entry name" value="PHYTASE-LIKE DOMAIN-CONTAINING PROTEIN"/>
    <property type="match status" value="1"/>
</dbReference>
<dbReference type="EMBL" id="FQUO01000014">
    <property type="protein sequence ID" value="SHF92039.1"/>
    <property type="molecule type" value="Genomic_DNA"/>
</dbReference>
<dbReference type="CDD" id="cd00146">
    <property type="entry name" value="PKD"/>
    <property type="match status" value="4"/>
</dbReference>
<dbReference type="InterPro" id="IPR035986">
    <property type="entry name" value="PKD_dom_sf"/>
</dbReference>
<keyword evidence="2" id="KW-0732">Signal</keyword>
<dbReference type="Pfam" id="PF18911">
    <property type="entry name" value="PKD_4"/>
    <property type="match status" value="3"/>
</dbReference>
<dbReference type="RefSeq" id="WP_073045594.1">
    <property type="nucleotide sequence ID" value="NZ_FQUO01000014.1"/>
</dbReference>